<name>A0AAV6Q263_SOLSE</name>
<gene>
    <name evidence="1" type="ORF">JOB18_021745</name>
</gene>
<reference evidence="1 2" key="1">
    <citation type="journal article" date="2021" name="Sci. Rep.">
        <title>Chromosome anchoring in Senegalese sole (Solea senegalensis) reveals sex-associated markers and genome rearrangements in flatfish.</title>
        <authorList>
            <person name="Guerrero-Cozar I."/>
            <person name="Gomez-Garrido J."/>
            <person name="Berbel C."/>
            <person name="Martinez-Blanch J.F."/>
            <person name="Alioto T."/>
            <person name="Claros M.G."/>
            <person name="Gagnaire P.A."/>
            <person name="Manchado M."/>
        </authorList>
    </citation>
    <scope>NUCLEOTIDE SEQUENCE [LARGE SCALE GENOMIC DNA]</scope>
    <source>
        <strain evidence="1">Sse05_10M</strain>
    </source>
</reference>
<sequence>MAREGKCGMTVEKYLRSVIVRCPPRQLKHHLWSARPDHSLKPGNRLHTARCAHYHWRPAREFDTTREMFLFWKWGTGLKSNCEPQRGLWF</sequence>
<keyword evidence="2" id="KW-1185">Reference proteome</keyword>
<accession>A0AAV6Q263</accession>
<comment type="caution">
    <text evidence="1">The sequence shown here is derived from an EMBL/GenBank/DDBJ whole genome shotgun (WGS) entry which is preliminary data.</text>
</comment>
<protein>
    <submittedName>
        <fullName evidence="1">Uncharacterized protein</fullName>
    </submittedName>
</protein>
<organism evidence="1 2">
    <name type="scientific">Solea senegalensis</name>
    <name type="common">Senegalese sole</name>
    <dbReference type="NCBI Taxonomy" id="28829"/>
    <lineage>
        <taxon>Eukaryota</taxon>
        <taxon>Metazoa</taxon>
        <taxon>Chordata</taxon>
        <taxon>Craniata</taxon>
        <taxon>Vertebrata</taxon>
        <taxon>Euteleostomi</taxon>
        <taxon>Actinopterygii</taxon>
        <taxon>Neopterygii</taxon>
        <taxon>Teleostei</taxon>
        <taxon>Neoteleostei</taxon>
        <taxon>Acanthomorphata</taxon>
        <taxon>Carangaria</taxon>
        <taxon>Pleuronectiformes</taxon>
        <taxon>Pleuronectoidei</taxon>
        <taxon>Soleidae</taxon>
        <taxon>Solea</taxon>
    </lineage>
</organism>
<proteinExistence type="predicted"/>
<dbReference type="EMBL" id="JAGKHQ010000019">
    <property type="protein sequence ID" value="KAG7482466.1"/>
    <property type="molecule type" value="Genomic_DNA"/>
</dbReference>
<evidence type="ECO:0000313" key="1">
    <source>
        <dbReference type="EMBL" id="KAG7482466.1"/>
    </source>
</evidence>
<dbReference type="AlphaFoldDB" id="A0AAV6Q263"/>
<evidence type="ECO:0000313" key="2">
    <source>
        <dbReference type="Proteomes" id="UP000693946"/>
    </source>
</evidence>
<dbReference type="Proteomes" id="UP000693946">
    <property type="component" value="Linkage Group LG7"/>
</dbReference>